<proteinExistence type="predicted"/>
<dbReference type="Proteomes" id="UP000265520">
    <property type="component" value="Unassembled WGS sequence"/>
</dbReference>
<sequence>MTFCFFSLLTEEKDKENENIGVLRLMWSGSVRICGHKSVRWPTPLMGSIALLALTIGHLKFLN</sequence>
<protein>
    <submittedName>
        <fullName evidence="1">Uncharacterized protein</fullName>
    </submittedName>
</protein>
<evidence type="ECO:0000313" key="2">
    <source>
        <dbReference type="Proteomes" id="UP000265520"/>
    </source>
</evidence>
<feature type="non-terminal residue" evidence="1">
    <location>
        <position position="63"/>
    </location>
</feature>
<reference evidence="1 2" key="1">
    <citation type="journal article" date="2018" name="Front. Plant Sci.">
        <title>Red Clover (Trifolium pratense) and Zigzag Clover (T. medium) - A Picture of Genomic Similarities and Differences.</title>
        <authorList>
            <person name="Dluhosova J."/>
            <person name="Istvanek J."/>
            <person name="Nedelnik J."/>
            <person name="Repkova J."/>
        </authorList>
    </citation>
    <scope>NUCLEOTIDE SEQUENCE [LARGE SCALE GENOMIC DNA]</scope>
    <source>
        <strain evidence="2">cv. 10/8</strain>
        <tissue evidence="1">Leaf</tissue>
    </source>
</reference>
<dbReference type="AlphaFoldDB" id="A0A392T3L4"/>
<accession>A0A392T3L4</accession>
<evidence type="ECO:0000313" key="1">
    <source>
        <dbReference type="EMBL" id="MCI54746.1"/>
    </source>
</evidence>
<comment type="caution">
    <text evidence="1">The sequence shown here is derived from an EMBL/GenBank/DDBJ whole genome shotgun (WGS) entry which is preliminary data.</text>
</comment>
<keyword evidence="2" id="KW-1185">Reference proteome</keyword>
<organism evidence="1 2">
    <name type="scientific">Trifolium medium</name>
    <dbReference type="NCBI Taxonomy" id="97028"/>
    <lineage>
        <taxon>Eukaryota</taxon>
        <taxon>Viridiplantae</taxon>
        <taxon>Streptophyta</taxon>
        <taxon>Embryophyta</taxon>
        <taxon>Tracheophyta</taxon>
        <taxon>Spermatophyta</taxon>
        <taxon>Magnoliopsida</taxon>
        <taxon>eudicotyledons</taxon>
        <taxon>Gunneridae</taxon>
        <taxon>Pentapetalae</taxon>
        <taxon>rosids</taxon>
        <taxon>fabids</taxon>
        <taxon>Fabales</taxon>
        <taxon>Fabaceae</taxon>
        <taxon>Papilionoideae</taxon>
        <taxon>50 kb inversion clade</taxon>
        <taxon>NPAAA clade</taxon>
        <taxon>Hologalegina</taxon>
        <taxon>IRL clade</taxon>
        <taxon>Trifolieae</taxon>
        <taxon>Trifolium</taxon>
    </lineage>
</organism>
<name>A0A392T3L4_9FABA</name>
<dbReference type="EMBL" id="LXQA010484502">
    <property type="protein sequence ID" value="MCI54746.1"/>
    <property type="molecule type" value="Genomic_DNA"/>
</dbReference>